<evidence type="ECO:0000313" key="2">
    <source>
        <dbReference type="EMBL" id="GJD64372.1"/>
    </source>
</evidence>
<feature type="region of interest" description="Disordered" evidence="1">
    <location>
        <begin position="59"/>
        <end position="81"/>
    </location>
</feature>
<organism evidence="2 3">
    <name type="scientific">Methylobacterium frigidaeris</name>
    <dbReference type="NCBI Taxonomy" id="2038277"/>
    <lineage>
        <taxon>Bacteria</taxon>
        <taxon>Pseudomonadati</taxon>
        <taxon>Pseudomonadota</taxon>
        <taxon>Alphaproteobacteria</taxon>
        <taxon>Hyphomicrobiales</taxon>
        <taxon>Methylobacteriaceae</taxon>
        <taxon>Methylobacterium</taxon>
    </lineage>
</organism>
<comment type="caution">
    <text evidence="2">The sequence shown here is derived from an EMBL/GenBank/DDBJ whole genome shotgun (WGS) entry which is preliminary data.</text>
</comment>
<dbReference type="AlphaFoldDB" id="A0AA37M6I4"/>
<dbReference type="Proteomes" id="UP001055286">
    <property type="component" value="Unassembled WGS sequence"/>
</dbReference>
<evidence type="ECO:0000256" key="1">
    <source>
        <dbReference type="SAM" id="MobiDB-lite"/>
    </source>
</evidence>
<protein>
    <submittedName>
        <fullName evidence="2">Uncharacterized protein</fullName>
    </submittedName>
</protein>
<proteinExistence type="predicted"/>
<dbReference type="RefSeq" id="WP_099907104.1">
    <property type="nucleotide sequence ID" value="NZ_BPQJ01000024.1"/>
</dbReference>
<reference evidence="2" key="2">
    <citation type="submission" date="2021-08" db="EMBL/GenBank/DDBJ databases">
        <authorList>
            <person name="Tani A."/>
            <person name="Ola A."/>
            <person name="Ogura Y."/>
            <person name="Katsura K."/>
            <person name="Hayashi T."/>
        </authorList>
    </citation>
    <scope>NUCLEOTIDE SEQUENCE</scope>
    <source>
        <strain evidence="2">JCM 32048</strain>
    </source>
</reference>
<name>A0AA37M6I4_9HYPH</name>
<reference evidence="2" key="1">
    <citation type="journal article" date="2016" name="Front. Microbiol.">
        <title>Genome Sequence of the Piezophilic, Mesophilic Sulfate-Reducing Bacterium Desulfovibrio indicus J2T.</title>
        <authorList>
            <person name="Cao J."/>
            <person name="Maignien L."/>
            <person name="Shao Z."/>
            <person name="Alain K."/>
            <person name="Jebbar M."/>
        </authorList>
    </citation>
    <scope>NUCLEOTIDE SEQUENCE</scope>
    <source>
        <strain evidence="2">JCM 32048</strain>
    </source>
</reference>
<keyword evidence="3" id="KW-1185">Reference proteome</keyword>
<accession>A0AA37M6I4</accession>
<evidence type="ECO:0000313" key="3">
    <source>
        <dbReference type="Proteomes" id="UP001055286"/>
    </source>
</evidence>
<sequence length="81" mass="9169">MKFAPNRLYVESYAKCPNCGILLYENPANEAPDTTQANGQIYCSAWCVTWEAEREERRREVAETGTRRNPAIVVEESSGNI</sequence>
<gene>
    <name evidence="2" type="ORF">MPEAHAMD_4553</name>
</gene>
<dbReference type="EMBL" id="BPQJ01000024">
    <property type="protein sequence ID" value="GJD64372.1"/>
    <property type="molecule type" value="Genomic_DNA"/>
</dbReference>